<feature type="region of interest" description="Disordered" evidence="1">
    <location>
        <begin position="1"/>
        <end position="35"/>
    </location>
</feature>
<dbReference type="OrthoDB" id="10042665at2759"/>
<dbReference type="Proteomes" id="UP000297716">
    <property type="component" value="Unassembled WGS sequence"/>
</dbReference>
<dbReference type="EMBL" id="SKBN01000212">
    <property type="protein sequence ID" value="TGJ80601.1"/>
    <property type="molecule type" value="Genomic_DNA"/>
</dbReference>
<name>A0A4Z0YME3_9PEZI</name>
<organism evidence="2 3">
    <name type="scientific">Xylaria hypoxylon</name>
    <dbReference type="NCBI Taxonomy" id="37992"/>
    <lineage>
        <taxon>Eukaryota</taxon>
        <taxon>Fungi</taxon>
        <taxon>Dikarya</taxon>
        <taxon>Ascomycota</taxon>
        <taxon>Pezizomycotina</taxon>
        <taxon>Sordariomycetes</taxon>
        <taxon>Xylariomycetidae</taxon>
        <taxon>Xylariales</taxon>
        <taxon>Xylariaceae</taxon>
        <taxon>Xylaria</taxon>
    </lineage>
</organism>
<evidence type="ECO:0000313" key="3">
    <source>
        <dbReference type="Proteomes" id="UP000297716"/>
    </source>
</evidence>
<accession>A0A4Z0YME3</accession>
<sequence length="96" mass="11253">MIDRETYNRIGGRDYFRTDGPTSESPKREDTRSQAANFSIQRTYEKLSDEDTLLANTAVHGLSFTIKKFLEFYVDNISPIRWNKQCFDNLILNPRN</sequence>
<proteinExistence type="predicted"/>
<reference evidence="2 3" key="1">
    <citation type="submission" date="2019-03" db="EMBL/GenBank/DDBJ databases">
        <title>Draft genome sequence of Xylaria hypoxylon DSM 108379, a ubiquitous saprotrophic-parasitic fungi on hardwood.</title>
        <authorList>
            <person name="Buettner E."/>
            <person name="Leonhardt S."/>
            <person name="Gebauer A.M."/>
            <person name="Liers C."/>
            <person name="Hofrichter M."/>
            <person name="Kellner H."/>
        </authorList>
    </citation>
    <scope>NUCLEOTIDE SEQUENCE [LARGE SCALE GENOMIC DNA]</scope>
    <source>
        <strain evidence="2 3">DSM 108379</strain>
    </source>
</reference>
<protein>
    <submittedName>
        <fullName evidence="2">Uncharacterized protein</fullName>
    </submittedName>
</protein>
<evidence type="ECO:0000256" key="1">
    <source>
        <dbReference type="SAM" id="MobiDB-lite"/>
    </source>
</evidence>
<dbReference type="AlphaFoldDB" id="A0A4Z0YME3"/>
<evidence type="ECO:0000313" key="2">
    <source>
        <dbReference type="EMBL" id="TGJ80601.1"/>
    </source>
</evidence>
<feature type="compositionally biased region" description="Basic and acidic residues" evidence="1">
    <location>
        <begin position="1"/>
        <end position="17"/>
    </location>
</feature>
<gene>
    <name evidence="2" type="ORF">E0Z10_g8169</name>
</gene>
<dbReference type="STRING" id="37992.A0A4Z0YME3"/>
<keyword evidence="3" id="KW-1185">Reference proteome</keyword>
<comment type="caution">
    <text evidence="2">The sequence shown here is derived from an EMBL/GenBank/DDBJ whole genome shotgun (WGS) entry which is preliminary data.</text>
</comment>